<dbReference type="InterPro" id="IPR011009">
    <property type="entry name" value="Kinase-like_dom_sf"/>
</dbReference>
<evidence type="ECO:0000259" key="5">
    <source>
        <dbReference type="Pfam" id="PF03109"/>
    </source>
</evidence>
<organism evidence="6 7">
    <name type="scientific">Geodermatophilus normandii</name>
    <dbReference type="NCBI Taxonomy" id="1137989"/>
    <lineage>
        <taxon>Bacteria</taxon>
        <taxon>Bacillati</taxon>
        <taxon>Actinomycetota</taxon>
        <taxon>Actinomycetes</taxon>
        <taxon>Geodermatophilales</taxon>
        <taxon>Geodermatophilaceae</taxon>
        <taxon>Geodermatophilus</taxon>
    </lineage>
</organism>
<evidence type="ECO:0000256" key="1">
    <source>
        <dbReference type="ARBA" id="ARBA00009670"/>
    </source>
</evidence>
<dbReference type="InterPro" id="IPR051409">
    <property type="entry name" value="Atypical_kinase_ADCK"/>
</dbReference>
<evidence type="ECO:0000313" key="6">
    <source>
        <dbReference type="EMBL" id="NEM05438.1"/>
    </source>
</evidence>
<accession>A0A6P0GBW7</accession>
<gene>
    <name evidence="6" type="ORF">GCU54_05310</name>
</gene>
<keyword evidence="2" id="KW-0808">Transferase</keyword>
<proteinExistence type="inferred from homology"/>
<dbReference type="SUPFAM" id="SSF56112">
    <property type="entry name" value="Protein kinase-like (PK-like)"/>
    <property type="match status" value="1"/>
</dbReference>
<dbReference type="Proteomes" id="UP000471126">
    <property type="component" value="Unassembled WGS sequence"/>
</dbReference>
<comment type="caution">
    <text evidence="6">The sequence shown here is derived from an EMBL/GenBank/DDBJ whole genome shotgun (WGS) entry which is preliminary data.</text>
</comment>
<dbReference type="InterPro" id="IPR004147">
    <property type="entry name" value="ABC1_dom"/>
</dbReference>
<feature type="domain" description="ABC1 atypical kinase-like" evidence="5">
    <location>
        <begin position="97"/>
        <end position="314"/>
    </location>
</feature>
<evidence type="ECO:0000256" key="2">
    <source>
        <dbReference type="ARBA" id="ARBA00022679"/>
    </source>
</evidence>
<keyword evidence="6" id="KW-0418">Kinase</keyword>
<dbReference type="Pfam" id="PF03109">
    <property type="entry name" value="ABC1"/>
    <property type="match status" value="1"/>
</dbReference>
<sequence length="446" mass="47697">MTSGTGRPTGSRLARTARLAALPAAFAGRTAVGIGKRLGGRPAESVAAQVQQRTAEQLFATLGQLKGGAMKVGQAMSAMEAALPEQLAGPYREALVRLQDAAPAMPTAMVHQQLDQAFPAGWRQLLGDFDDRPVAAASVGQVHRATWSDGTPVAVKIQYPGAGEALVADLGMMQKVAPVVQTAMPGLDARQLFAELRARLTEEVDYVLEADTQMAFADAYRDDPDIAVPDVFAVEENVLVTQWIDGTPLSRVIADGSQEDRDRAGLLLVRLFASAPVRARRMHGDPHPGNFRLLPDGRLGVLDFGATEALPDGWPTRLGPLLAAGRDGDAATLHRIAASAGLLQPSAVTPDALMALLDRYLQPLRSPTYTFTRAWMQEQTKAASDPFSATSRTQRRLTIPPRHLLLQRVAVGMTGVLCSLGATVAVDAEIRRWLPGYDTEGIAPRI</sequence>
<dbReference type="InterPro" id="IPR034646">
    <property type="entry name" value="ADCK3_dom"/>
</dbReference>
<keyword evidence="3" id="KW-0547">Nucleotide-binding</keyword>
<evidence type="ECO:0000256" key="3">
    <source>
        <dbReference type="ARBA" id="ARBA00022741"/>
    </source>
</evidence>
<dbReference type="EMBL" id="JAAGWE010000011">
    <property type="protein sequence ID" value="NEM05438.1"/>
    <property type="molecule type" value="Genomic_DNA"/>
</dbReference>
<dbReference type="CDD" id="cd13970">
    <property type="entry name" value="ABC1_ADCK3"/>
    <property type="match status" value="1"/>
</dbReference>
<dbReference type="PANTHER" id="PTHR43851:SF3">
    <property type="entry name" value="COENZYME Q8"/>
    <property type="match status" value="1"/>
</dbReference>
<keyword evidence="4" id="KW-0067">ATP-binding</keyword>
<evidence type="ECO:0000256" key="4">
    <source>
        <dbReference type="ARBA" id="ARBA00022840"/>
    </source>
</evidence>
<dbReference type="GO" id="GO:0016301">
    <property type="term" value="F:kinase activity"/>
    <property type="evidence" value="ECO:0007669"/>
    <property type="project" value="UniProtKB-KW"/>
</dbReference>
<comment type="similarity">
    <text evidence="1">Belongs to the protein kinase superfamily. ADCK protein kinase family.</text>
</comment>
<dbReference type="GO" id="GO:0005524">
    <property type="term" value="F:ATP binding"/>
    <property type="evidence" value="ECO:0007669"/>
    <property type="project" value="UniProtKB-KW"/>
</dbReference>
<dbReference type="AlphaFoldDB" id="A0A6P0GBW7"/>
<evidence type="ECO:0000313" key="7">
    <source>
        <dbReference type="Proteomes" id="UP000471126"/>
    </source>
</evidence>
<reference evidence="6 7" key="1">
    <citation type="submission" date="2019-12" db="EMBL/GenBank/DDBJ databases">
        <title>WGS of CPCC 203550 I12A-02606.</title>
        <authorList>
            <person name="Jiang Z."/>
        </authorList>
    </citation>
    <scope>NUCLEOTIDE SEQUENCE [LARGE SCALE GENOMIC DNA]</scope>
    <source>
        <strain evidence="6 7">I12A-02606</strain>
    </source>
</reference>
<name>A0A6P0GBW7_9ACTN</name>
<dbReference type="RefSeq" id="WP_163475637.1">
    <property type="nucleotide sequence ID" value="NZ_JAAGWE010000011.1"/>
</dbReference>
<dbReference type="PANTHER" id="PTHR43851">
    <property type="match status" value="1"/>
</dbReference>
<protein>
    <submittedName>
        <fullName evidence="6">AarF/ABC1/UbiB kinase family protein</fullName>
    </submittedName>
</protein>